<accession>A0A6J1G1Z8</accession>
<reference evidence="18" key="1">
    <citation type="submission" date="2025-08" db="UniProtKB">
        <authorList>
            <consortium name="RefSeq"/>
        </authorList>
    </citation>
    <scope>IDENTIFICATION</scope>
    <source>
        <tissue evidence="18">Young leaves</tissue>
    </source>
</reference>
<dbReference type="GO" id="GO:0005524">
    <property type="term" value="F:ATP binding"/>
    <property type="evidence" value="ECO:0007669"/>
    <property type="project" value="UniProtKB-UniRule"/>
</dbReference>
<evidence type="ECO:0000256" key="11">
    <source>
        <dbReference type="ARBA" id="ARBA00023180"/>
    </source>
</evidence>
<dbReference type="Gene3D" id="3.30.200.20">
    <property type="entry name" value="Phosphorylase Kinase, domain 1"/>
    <property type="match status" value="1"/>
</dbReference>
<dbReference type="FunFam" id="1.10.510.10:FF:000161">
    <property type="entry name" value="Wall-associated receptor kinase-like 20"/>
    <property type="match status" value="1"/>
</dbReference>
<keyword evidence="10 14" id="KW-0472">Membrane</keyword>
<evidence type="ECO:0000259" key="16">
    <source>
        <dbReference type="PROSITE" id="PS50011"/>
    </source>
</evidence>
<evidence type="ECO:0000256" key="12">
    <source>
        <dbReference type="PROSITE-ProRule" id="PRU10141"/>
    </source>
</evidence>
<dbReference type="PANTHER" id="PTHR46008">
    <property type="entry name" value="LEAF RUST 10 DISEASE-RESISTANCE LOCUS RECEPTOR-LIKE PROTEIN KINASE-LIKE 1.4"/>
    <property type="match status" value="1"/>
</dbReference>
<dbReference type="SMART" id="SM00220">
    <property type="entry name" value="S_TKc"/>
    <property type="match status" value="1"/>
</dbReference>
<evidence type="ECO:0000256" key="9">
    <source>
        <dbReference type="ARBA" id="ARBA00022989"/>
    </source>
</evidence>
<evidence type="ECO:0000256" key="1">
    <source>
        <dbReference type="ARBA" id="ARBA00004167"/>
    </source>
</evidence>
<evidence type="ECO:0000256" key="14">
    <source>
        <dbReference type="SAM" id="Phobius"/>
    </source>
</evidence>
<dbReference type="Pfam" id="PF07714">
    <property type="entry name" value="PK_Tyr_Ser-Thr"/>
    <property type="match status" value="1"/>
</dbReference>
<gene>
    <name evidence="18" type="primary">LOC111449960</name>
</gene>
<organism evidence="17 18">
    <name type="scientific">Cucurbita moschata</name>
    <name type="common">Winter crookneck squash</name>
    <name type="synonym">Cucurbita pepo var. moschata</name>
    <dbReference type="NCBI Taxonomy" id="3662"/>
    <lineage>
        <taxon>Eukaryota</taxon>
        <taxon>Viridiplantae</taxon>
        <taxon>Streptophyta</taxon>
        <taxon>Embryophyta</taxon>
        <taxon>Tracheophyta</taxon>
        <taxon>Spermatophyta</taxon>
        <taxon>Magnoliopsida</taxon>
        <taxon>eudicotyledons</taxon>
        <taxon>Gunneridae</taxon>
        <taxon>Pentapetalae</taxon>
        <taxon>rosids</taxon>
        <taxon>fabids</taxon>
        <taxon>Cucurbitales</taxon>
        <taxon>Cucurbitaceae</taxon>
        <taxon>Cucurbiteae</taxon>
        <taxon>Cucurbita</taxon>
    </lineage>
</organism>
<dbReference type="PANTHER" id="PTHR46008:SF2">
    <property type="entry name" value="LEAF RUST 10 DISEASE-RESISTANCE LOCUS RECEPTOR-LIKE PROTEIN KINASE-LIKE 1.4"/>
    <property type="match status" value="1"/>
</dbReference>
<evidence type="ECO:0000256" key="7">
    <source>
        <dbReference type="ARBA" id="ARBA00022777"/>
    </source>
</evidence>
<sequence>MEFHMGLFCSFILSFVLSYLVAHPLARNDTSFVRPDCPPFDCGNFGFLGFPFNNETLTDCGLYTVRNCSGEPKIQLKRERDVWFDVVSISQANVIHIDDTELQKQINSRNCSILDDLSLPTSPSSSLSTNNNITLYNCTDNPGGAFPLFISKFSCPGIYSVLNSGTPPNCSTSNSRFLVPALPVGPNNSVLEFTADFQLRVTVSSICYDCFREGGQCSITNEKFVCKDGKREASKDKSRMSLWIGLGVGVLGVNLLMLLFALWYCKKRRAAPTMLTRNISCEPYSKFDLEDGGVCFEVPVFSYGELEMATNKFDRDKELGDGGFGTVYHGKLLDGREVAVKRLYQHNYRRVEQFMNEVKILTRLRHKNLVSLYGCTSKRSRELLLVYEFVANGTVADHLHGEQASFSLLTWPIRMSIAIETASALVYLHASEIIHRDVKTTNILLDSNFSVKVADFGLSRLFPNDVSHVSTAPQGTPGYVDPEYYQCYQLTTKSDVYSFGVVLIELISSMPAVDITRHRHEINLSNLAVDKILRQEIDELIDPCLGYQSDEKVRRMILAVAWLAFLCLQQDKERRPTMEEALETLKRIESGEESENLQDNSALSKSYDPAPSPEYDEVELLKNKRQQLLSPTSVADKWISSTSFVSASTSLSSIS</sequence>
<dbReference type="InterPro" id="IPR008271">
    <property type="entry name" value="Ser/Thr_kinase_AS"/>
</dbReference>
<evidence type="ECO:0000256" key="4">
    <source>
        <dbReference type="ARBA" id="ARBA00022692"/>
    </source>
</evidence>
<dbReference type="GO" id="GO:0004674">
    <property type="term" value="F:protein serine/threonine kinase activity"/>
    <property type="evidence" value="ECO:0007669"/>
    <property type="project" value="UniProtKB-KW"/>
</dbReference>
<protein>
    <submittedName>
        <fullName evidence="18">LEAF RUST 10 DISEASE-RESISTANCE LOCUS RECEPTOR-LIKE PROTEIN KINASE-like 1.1 isoform X1</fullName>
    </submittedName>
</protein>
<keyword evidence="17" id="KW-1185">Reference proteome</keyword>
<evidence type="ECO:0000313" key="18">
    <source>
        <dbReference type="RefSeq" id="XP_022945836.1"/>
    </source>
</evidence>
<dbReference type="RefSeq" id="XP_022945836.1">
    <property type="nucleotide sequence ID" value="XM_023090068.1"/>
</dbReference>
<evidence type="ECO:0000313" key="17">
    <source>
        <dbReference type="Proteomes" id="UP000504609"/>
    </source>
</evidence>
<dbReference type="KEGG" id="cmos:111449960"/>
<evidence type="ECO:0000256" key="15">
    <source>
        <dbReference type="SAM" id="SignalP"/>
    </source>
</evidence>
<name>A0A6J1G1Z8_CUCMO</name>
<evidence type="ECO:0000256" key="2">
    <source>
        <dbReference type="ARBA" id="ARBA00022527"/>
    </source>
</evidence>
<dbReference type="InterPro" id="IPR000719">
    <property type="entry name" value="Prot_kinase_dom"/>
</dbReference>
<feature type="region of interest" description="Disordered" evidence="13">
    <location>
        <begin position="586"/>
        <end position="616"/>
    </location>
</feature>
<keyword evidence="5 15" id="KW-0732">Signal</keyword>
<dbReference type="AlphaFoldDB" id="A0A6J1G1Z8"/>
<proteinExistence type="predicted"/>
<comment type="subcellular location">
    <subcellularLocation>
        <location evidence="1">Membrane</location>
        <topology evidence="1">Single-pass membrane protein</topology>
    </subcellularLocation>
</comment>
<evidence type="ECO:0000256" key="6">
    <source>
        <dbReference type="ARBA" id="ARBA00022741"/>
    </source>
</evidence>
<dbReference type="PROSITE" id="PS00107">
    <property type="entry name" value="PROTEIN_KINASE_ATP"/>
    <property type="match status" value="1"/>
</dbReference>
<keyword evidence="7" id="KW-0418">Kinase</keyword>
<dbReference type="GO" id="GO:0005886">
    <property type="term" value="C:plasma membrane"/>
    <property type="evidence" value="ECO:0007669"/>
    <property type="project" value="UniProtKB-ARBA"/>
</dbReference>
<dbReference type="PROSITE" id="PS50011">
    <property type="entry name" value="PROTEIN_KINASE_DOM"/>
    <property type="match status" value="1"/>
</dbReference>
<evidence type="ECO:0000256" key="13">
    <source>
        <dbReference type="SAM" id="MobiDB-lite"/>
    </source>
</evidence>
<keyword evidence="11" id="KW-0325">Glycoprotein</keyword>
<feature type="chain" id="PRO_5026824422" evidence="15">
    <location>
        <begin position="23"/>
        <end position="655"/>
    </location>
</feature>
<feature type="signal peptide" evidence="15">
    <location>
        <begin position="1"/>
        <end position="22"/>
    </location>
</feature>
<feature type="transmembrane region" description="Helical" evidence="14">
    <location>
        <begin position="240"/>
        <end position="265"/>
    </location>
</feature>
<feature type="binding site" evidence="12">
    <location>
        <position position="341"/>
    </location>
    <ligand>
        <name>ATP</name>
        <dbReference type="ChEBI" id="CHEBI:30616"/>
    </ligand>
</feature>
<dbReference type="Proteomes" id="UP000504609">
    <property type="component" value="Unplaced"/>
</dbReference>
<keyword evidence="3" id="KW-0808">Transferase</keyword>
<evidence type="ECO:0000256" key="10">
    <source>
        <dbReference type="ARBA" id="ARBA00023136"/>
    </source>
</evidence>
<keyword evidence="6 12" id="KW-0547">Nucleotide-binding</keyword>
<dbReference type="InterPro" id="IPR011009">
    <property type="entry name" value="Kinase-like_dom_sf"/>
</dbReference>
<keyword evidence="2" id="KW-0723">Serine/threonine-protein kinase</keyword>
<dbReference type="Gene3D" id="1.10.510.10">
    <property type="entry name" value="Transferase(Phosphotransferase) domain 1"/>
    <property type="match status" value="1"/>
</dbReference>
<dbReference type="SUPFAM" id="SSF56112">
    <property type="entry name" value="Protein kinase-like (PK-like)"/>
    <property type="match status" value="1"/>
</dbReference>
<evidence type="ECO:0000256" key="3">
    <source>
        <dbReference type="ARBA" id="ARBA00022679"/>
    </source>
</evidence>
<dbReference type="CDD" id="cd14066">
    <property type="entry name" value="STKc_IRAK"/>
    <property type="match status" value="1"/>
</dbReference>
<dbReference type="InterPro" id="IPR017441">
    <property type="entry name" value="Protein_kinase_ATP_BS"/>
</dbReference>
<evidence type="ECO:0000256" key="5">
    <source>
        <dbReference type="ARBA" id="ARBA00022729"/>
    </source>
</evidence>
<dbReference type="GeneID" id="111449960"/>
<dbReference type="PROSITE" id="PS00108">
    <property type="entry name" value="PROTEIN_KINASE_ST"/>
    <property type="match status" value="1"/>
</dbReference>
<evidence type="ECO:0000256" key="8">
    <source>
        <dbReference type="ARBA" id="ARBA00022840"/>
    </source>
</evidence>
<keyword evidence="4 14" id="KW-0812">Transmembrane</keyword>
<feature type="domain" description="Protein kinase" evidence="16">
    <location>
        <begin position="313"/>
        <end position="588"/>
    </location>
</feature>
<dbReference type="InterPro" id="IPR001245">
    <property type="entry name" value="Ser-Thr/Tyr_kinase_cat_dom"/>
</dbReference>
<keyword evidence="9 14" id="KW-1133">Transmembrane helix</keyword>
<keyword evidence="8 12" id="KW-0067">ATP-binding</keyword>